<dbReference type="GO" id="GO:0046983">
    <property type="term" value="F:protein dimerization activity"/>
    <property type="evidence" value="ECO:0007669"/>
    <property type="project" value="InterPro"/>
</dbReference>
<evidence type="ECO:0000313" key="2">
    <source>
        <dbReference type="EMBL" id="ATZ55085.1"/>
    </source>
</evidence>
<reference evidence="2 3" key="2">
    <citation type="journal article" date="2012" name="Eukaryot. Cell">
        <title>Genome update of Botrytis cinerea strains B05.10 and T4.</title>
        <authorList>
            <person name="Staats M."/>
            <person name="van Kan J.A."/>
        </authorList>
    </citation>
    <scope>NUCLEOTIDE SEQUENCE [LARGE SCALE GENOMIC DNA]</scope>
    <source>
        <strain evidence="2 3">B05.10</strain>
    </source>
</reference>
<dbReference type="AlphaFoldDB" id="A0A384JWX3"/>
<keyword evidence="3" id="KW-1185">Reference proteome</keyword>
<name>A0A384JWX3_BOTFB</name>
<reference evidence="2 3" key="1">
    <citation type="journal article" date="2011" name="PLoS Genet.">
        <title>Genomic analysis of the necrotrophic fungal pathogens Sclerotinia sclerotiorum and Botrytis cinerea.</title>
        <authorList>
            <person name="Amselem J."/>
            <person name="Cuomo C.A."/>
            <person name="van Kan J.A."/>
            <person name="Viaud M."/>
            <person name="Benito E.P."/>
            <person name="Couloux A."/>
            <person name="Coutinho P.M."/>
            <person name="de Vries R.P."/>
            <person name="Dyer P.S."/>
            <person name="Fillinger S."/>
            <person name="Fournier E."/>
            <person name="Gout L."/>
            <person name="Hahn M."/>
            <person name="Kohn L."/>
            <person name="Lapalu N."/>
            <person name="Plummer K.M."/>
            <person name="Pradier J.M."/>
            <person name="Quevillon E."/>
            <person name="Sharon A."/>
            <person name="Simon A."/>
            <person name="ten Have A."/>
            <person name="Tudzynski B."/>
            <person name="Tudzynski P."/>
            <person name="Wincker P."/>
            <person name="Andrew M."/>
            <person name="Anthouard V."/>
            <person name="Beever R.E."/>
            <person name="Beffa R."/>
            <person name="Benoit I."/>
            <person name="Bouzid O."/>
            <person name="Brault B."/>
            <person name="Chen Z."/>
            <person name="Choquer M."/>
            <person name="Collemare J."/>
            <person name="Cotton P."/>
            <person name="Danchin E.G."/>
            <person name="Da Silva C."/>
            <person name="Gautier A."/>
            <person name="Giraud C."/>
            <person name="Giraud T."/>
            <person name="Gonzalez C."/>
            <person name="Grossetete S."/>
            <person name="Guldener U."/>
            <person name="Henrissat B."/>
            <person name="Howlett B.J."/>
            <person name="Kodira C."/>
            <person name="Kretschmer M."/>
            <person name="Lappartient A."/>
            <person name="Leroch M."/>
            <person name="Levis C."/>
            <person name="Mauceli E."/>
            <person name="Neuveglise C."/>
            <person name="Oeser B."/>
            <person name="Pearson M."/>
            <person name="Poulain J."/>
            <person name="Poussereau N."/>
            <person name="Quesneville H."/>
            <person name="Rascle C."/>
            <person name="Schumacher J."/>
            <person name="Segurens B."/>
            <person name="Sexton A."/>
            <person name="Silva E."/>
            <person name="Sirven C."/>
            <person name="Soanes D.M."/>
            <person name="Talbot N.J."/>
            <person name="Templeton M."/>
            <person name="Yandava C."/>
            <person name="Yarden O."/>
            <person name="Zeng Q."/>
            <person name="Rollins J.A."/>
            <person name="Lebrun M.H."/>
            <person name="Dickman M."/>
        </authorList>
    </citation>
    <scope>NUCLEOTIDE SEQUENCE [LARGE SCALE GENOMIC DNA]</scope>
    <source>
        <strain evidence="2 3">B05.10</strain>
    </source>
</reference>
<dbReference type="GO" id="GO:0045944">
    <property type="term" value="P:positive regulation of transcription by RNA polymerase II"/>
    <property type="evidence" value="ECO:0007669"/>
    <property type="project" value="UniProtKB-ARBA"/>
</dbReference>
<dbReference type="OrthoDB" id="3512806at2759"/>
<feature type="region of interest" description="Disordered" evidence="1">
    <location>
        <begin position="115"/>
        <end position="156"/>
    </location>
</feature>
<evidence type="ECO:0000256" key="1">
    <source>
        <dbReference type="SAM" id="MobiDB-lite"/>
    </source>
</evidence>
<reference evidence="2 3" key="3">
    <citation type="journal article" date="2017" name="Mol. Plant Pathol.">
        <title>A gapless genome sequence of the fungus Botrytis cinerea.</title>
        <authorList>
            <person name="Van Kan J.A."/>
            <person name="Stassen J.H."/>
            <person name="Mosbach A."/>
            <person name="Van Der Lee T.A."/>
            <person name="Faino L."/>
            <person name="Farmer A.D."/>
            <person name="Papasotiriou D.G."/>
            <person name="Zhou S."/>
            <person name="Seidl M.F."/>
            <person name="Cottam E."/>
            <person name="Edel D."/>
            <person name="Hahn M."/>
            <person name="Schwartz D.C."/>
            <person name="Dietrich R.A."/>
            <person name="Widdison S."/>
            <person name="Scalliet G."/>
        </authorList>
    </citation>
    <scope>NUCLEOTIDE SEQUENCE [LARGE SCALE GENOMIC DNA]</scope>
    <source>
        <strain evidence="2 3">B05.10</strain>
    </source>
</reference>
<organism evidence="2 3">
    <name type="scientific">Botryotinia fuckeliana (strain B05.10)</name>
    <name type="common">Noble rot fungus</name>
    <name type="synonym">Botrytis cinerea</name>
    <dbReference type="NCBI Taxonomy" id="332648"/>
    <lineage>
        <taxon>Eukaryota</taxon>
        <taxon>Fungi</taxon>
        <taxon>Dikarya</taxon>
        <taxon>Ascomycota</taxon>
        <taxon>Pezizomycotina</taxon>
        <taxon>Leotiomycetes</taxon>
        <taxon>Helotiales</taxon>
        <taxon>Sclerotiniaceae</taxon>
        <taxon>Botrytis</taxon>
    </lineage>
</organism>
<dbReference type="VEuPathDB" id="FungiDB:Bcin11g03800"/>
<sequence length="327" mass="37326">MSDQNILELRKFEASQDRIRARKSSEIRQNGLLKKAEQLRRVAKIDVALILFDPISQQYCTYRSRDDEFWPPSMMEINKSSNSIKYSPEDFEVKESSATPINEDVYTGKRRRNKIPDISLKRKKAKTNSSDAEYRFKSSPQHHEKTELSHETSPLAPGLSVEDFNELMKDTAPTSIMPGGEEFECSSFGKKLDSPSHTNIEQPHDISPLVLGSPSGNLDDPSKHLPSAMMIPEDELEYSKRASPDPILDVSLLRSSVDANSSVSHSTIYEHELEDSTSLSTKPPRMPRLPEFLRDRFLNATTSFTQSPTYEFPKRFSQTRYFEERSP</sequence>
<feature type="compositionally biased region" description="Basic and acidic residues" evidence="1">
    <location>
        <begin position="132"/>
        <end position="150"/>
    </location>
</feature>
<dbReference type="GeneID" id="36394650"/>
<dbReference type="Gene3D" id="3.40.1810.10">
    <property type="entry name" value="Transcription factor, MADS-box"/>
    <property type="match status" value="1"/>
</dbReference>
<dbReference type="Proteomes" id="UP000001798">
    <property type="component" value="Chromosome 11"/>
</dbReference>
<dbReference type="InterPro" id="IPR036879">
    <property type="entry name" value="TF_MADSbox_sf"/>
</dbReference>
<dbReference type="GO" id="GO:0003677">
    <property type="term" value="F:DNA binding"/>
    <property type="evidence" value="ECO:0007669"/>
    <property type="project" value="InterPro"/>
</dbReference>
<dbReference type="SUPFAM" id="SSF55455">
    <property type="entry name" value="SRF-like"/>
    <property type="match status" value="1"/>
</dbReference>
<gene>
    <name evidence="2" type="ORF">BCIN_11g03800</name>
</gene>
<dbReference type="RefSeq" id="XP_024551788.1">
    <property type="nucleotide sequence ID" value="XM_024695986.1"/>
</dbReference>
<feature type="region of interest" description="Disordered" evidence="1">
    <location>
        <begin position="187"/>
        <end position="211"/>
    </location>
</feature>
<proteinExistence type="predicted"/>
<evidence type="ECO:0000313" key="3">
    <source>
        <dbReference type="Proteomes" id="UP000001798"/>
    </source>
</evidence>
<accession>A0A384JWX3</accession>
<dbReference type="KEGG" id="bfu:BCIN_11g03800"/>
<protein>
    <submittedName>
        <fullName evidence="2">Uncharacterized protein</fullName>
    </submittedName>
</protein>
<dbReference type="EMBL" id="CP009815">
    <property type="protein sequence ID" value="ATZ55085.1"/>
    <property type="molecule type" value="Genomic_DNA"/>
</dbReference>